<reference evidence="4" key="1">
    <citation type="journal article" date="2019" name="Int. J. Syst. Evol. Microbiol.">
        <title>The Global Catalogue of Microorganisms (GCM) 10K type strain sequencing project: providing services to taxonomists for standard genome sequencing and annotation.</title>
        <authorList>
            <consortium name="The Broad Institute Genomics Platform"/>
            <consortium name="The Broad Institute Genome Sequencing Center for Infectious Disease"/>
            <person name="Wu L."/>
            <person name="Ma J."/>
        </authorList>
    </citation>
    <scope>NUCLEOTIDE SEQUENCE [LARGE SCALE GENOMIC DNA]</scope>
    <source>
        <strain evidence="4">NBRC 109639</strain>
    </source>
</reference>
<comment type="caution">
    <text evidence="3">The sequence shown here is derived from an EMBL/GenBank/DDBJ whole genome shotgun (WGS) entry which is preliminary data.</text>
</comment>
<protein>
    <submittedName>
        <fullName evidence="3">Cytochrome c</fullName>
    </submittedName>
</protein>
<sequence>MMGKNALWFRTLSFVGLAFFAVTSLACAQDGKSAAVTSGSTADHSTFEALKRAFGSGPEVTQACLACHTEAGKQVMSSIHWTWHYPHPTTGQELGKSRVINAFCGNVATNETRCTSCHAGYGWEKVQDGPPKDQTSVDCLICHDRTGTYTKLDNKAGQPPLSPVPPNAMTITGAPAVPVDLAAAARSVGLPARENCGQCHFYGGGGDNVKHGDLSSALLAADKSIDVHMAKDGPNFTCSTCHVSNQHVLAGSRYFVNAHDTKGTAGKPGARRDVATCESCHGTTPHRATSLIGMKLNDHVDKVACQTCHIPEFAKGGVATKTKWDWSTAGKLKDGKPYHEDAFVQSDGKRLHTYLSTKGDFEWAENVVPHYAWFDGQVRYTTTEDKIDPSGVVEVNRISGSPDDPASRIWPFKRMEGRQAYDVKLRNFVYNHVYGPETDTAFWTNFDWAKSIKAAMDQTGQPYSGEFDFVDTYMYWPITHMVAPKESALECQSCHSKDGRLATLAGFYMPGRDPFGIVDKLGLGILGLVLLGVFGHGALRLMTSRGRAHHG</sequence>
<dbReference type="InterPro" id="IPR036280">
    <property type="entry name" value="Multihaem_cyt_sf"/>
</dbReference>
<accession>A0ABQ6EGD9</accession>
<dbReference type="PROSITE" id="PS51257">
    <property type="entry name" value="PROKAR_LIPOPROTEIN"/>
    <property type="match status" value="1"/>
</dbReference>
<name>A0ABQ6EGD9_9SPHN</name>
<keyword evidence="2" id="KW-0732">Signal</keyword>
<feature type="transmembrane region" description="Helical" evidence="1">
    <location>
        <begin position="521"/>
        <end position="539"/>
    </location>
</feature>
<evidence type="ECO:0000313" key="4">
    <source>
        <dbReference type="Proteomes" id="UP001157117"/>
    </source>
</evidence>
<organism evidence="3 4">
    <name type="scientific">Sphingomonas psychrolutea</name>
    <dbReference type="NCBI Taxonomy" id="1259676"/>
    <lineage>
        <taxon>Bacteria</taxon>
        <taxon>Pseudomonadati</taxon>
        <taxon>Pseudomonadota</taxon>
        <taxon>Alphaproteobacteria</taxon>
        <taxon>Sphingomonadales</taxon>
        <taxon>Sphingomonadaceae</taxon>
        <taxon>Sphingomonas</taxon>
    </lineage>
</organism>
<feature type="chain" id="PRO_5046968894" evidence="2">
    <location>
        <begin position="29"/>
        <end position="551"/>
    </location>
</feature>
<dbReference type="Proteomes" id="UP001157117">
    <property type="component" value="Unassembled WGS sequence"/>
</dbReference>
<keyword evidence="1" id="KW-0812">Transmembrane</keyword>
<keyword evidence="1" id="KW-1133">Transmembrane helix</keyword>
<feature type="signal peptide" evidence="2">
    <location>
        <begin position="1"/>
        <end position="28"/>
    </location>
</feature>
<keyword evidence="1" id="KW-0472">Membrane</keyword>
<keyword evidence="4" id="KW-1185">Reference proteome</keyword>
<evidence type="ECO:0000256" key="1">
    <source>
        <dbReference type="SAM" id="Phobius"/>
    </source>
</evidence>
<dbReference type="Pfam" id="PF11783">
    <property type="entry name" value="Cytochrome_cB"/>
    <property type="match status" value="1"/>
</dbReference>
<dbReference type="InterPro" id="IPR024673">
    <property type="entry name" value="Octahem_Cyt_c"/>
</dbReference>
<dbReference type="RefSeq" id="WP_147182301.1">
    <property type="nucleotide sequence ID" value="NZ_BSPT01000076.1"/>
</dbReference>
<proteinExistence type="predicted"/>
<evidence type="ECO:0000256" key="2">
    <source>
        <dbReference type="SAM" id="SignalP"/>
    </source>
</evidence>
<dbReference type="EMBL" id="BSPT01000076">
    <property type="protein sequence ID" value="GLT06915.1"/>
    <property type="molecule type" value="Genomic_DNA"/>
</dbReference>
<gene>
    <name evidence="3" type="ORF">GCM10007926_38530</name>
</gene>
<dbReference type="PIRSF" id="PIRSF039014">
    <property type="entry name" value="OTR_cyc"/>
    <property type="match status" value="1"/>
</dbReference>
<dbReference type="Gene3D" id="1.10.1130.10">
    <property type="entry name" value="Flavocytochrome C3, Chain A"/>
    <property type="match status" value="1"/>
</dbReference>
<evidence type="ECO:0000313" key="3">
    <source>
        <dbReference type="EMBL" id="GLT06915.1"/>
    </source>
</evidence>
<dbReference type="NCBIfam" id="TIGR04315">
    <property type="entry name" value="octaheme_Shew"/>
    <property type="match status" value="1"/>
</dbReference>
<dbReference type="SUPFAM" id="SSF48695">
    <property type="entry name" value="Multiheme cytochromes"/>
    <property type="match status" value="1"/>
</dbReference>